<name>A0A8H2EDF5_ORBOL</name>
<protein>
    <recommendedName>
        <fullName evidence="4">GH16 domain-containing protein</fullName>
    </recommendedName>
</protein>
<feature type="signal peptide" evidence="3">
    <location>
        <begin position="1"/>
        <end position="31"/>
    </location>
</feature>
<evidence type="ECO:0000313" key="5">
    <source>
        <dbReference type="EMBL" id="TGJ75087.1"/>
    </source>
</evidence>
<evidence type="ECO:0000256" key="1">
    <source>
        <dbReference type="SAM" id="MobiDB-lite"/>
    </source>
</evidence>
<dbReference type="Pfam" id="PF00722">
    <property type="entry name" value="Glyco_hydro_16"/>
    <property type="match status" value="1"/>
</dbReference>
<evidence type="ECO:0000313" key="6">
    <source>
        <dbReference type="Proteomes" id="UP000297595"/>
    </source>
</evidence>
<evidence type="ECO:0000256" key="2">
    <source>
        <dbReference type="SAM" id="Phobius"/>
    </source>
</evidence>
<dbReference type="EMBL" id="SOZJ01000001">
    <property type="protein sequence ID" value="TGJ75087.1"/>
    <property type="molecule type" value="Genomic_DNA"/>
</dbReference>
<evidence type="ECO:0000259" key="4">
    <source>
        <dbReference type="PROSITE" id="PS51762"/>
    </source>
</evidence>
<dbReference type="InterPro" id="IPR013320">
    <property type="entry name" value="ConA-like_dom_sf"/>
</dbReference>
<proteinExistence type="predicted"/>
<dbReference type="GO" id="GO:0004553">
    <property type="term" value="F:hydrolase activity, hydrolyzing O-glycosyl compounds"/>
    <property type="evidence" value="ECO:0007669"/>
    <property type="project" value="InterPro"/>
</dbReference>
<feature type="chain" id="PRO_5034836216" description="GH16 domain-containing protein" evidence="3">
    <location>
        <begin position="32"/>
        <end position="447"/>
    </location>
</feature>
<dbReference type="InterPro" id="IPR000757">
    <property type="entry name" value="Beta-glucanase-like"/>
</dbReference>
<feature type="domain" description="GH16" evidence="4">
    <location>
        <begin position="28"/>
        <end position="243"/>
    </location>
</feature>
<keyword evidence="2" id="KW-0472">Membrane</keyword>
<evidence type="ECO:0000256" key="3">
    <source>
        <dbReference type="SAM" id="SignalP"/>
    </source>
</evidence>
<dbReference type="InterPro" id="IPR050546">
    <property type="entry name" value="Glycosyl_Hydrlase_16"/>
</dbReference>
<dbReference type="PROSITE" id="PS51762">
    <property type="entry name" value="GH16_2"/>
    <property type="match status" value="1"/>
</dbReference>
<feature type="region of interest" description="Disordered" evidence="1">
    <location>
        <begin position="370"/>
        <end position="389"/>
    </location>
</feature>
<organism evidence="5 6">
    <name type="scientific">Orbilia oligospora</name>
    <name type="common">Nematode-trapping fungus</name>
    <name type="synonym">Arthrobotrys oligospora</name>
    <dbReference type="NCBI Taxonomy" id="2813651"/>
    <lineage>
        <taxon>Eukaryota</taxon>
        <taxon>Fungi</taxon>
        <taxon>Dikarya</taxon>
        <taxon>Ascomycota</taxon>
        <taxon>Pezizomycotina</taxon>
        <taxon>Orbiliomycetes</taxon>
        <taxon>Orbiliales</taxon>
        <taxon>Orbiliaceae</taxon>
        <taxon>Orbilia</taxon>
    </lineage>
</organism>
<comment type="caution">
    <text evidence="5">The sequence shown here is derived from an EMBL/GenBank/DDBJ whole genome shotgun (WGS) entry which is preliminary data.</text>
</comment>
<dbReference type="AlphaFoldDB" id="A0A8H2EDF5"/>
<dbReference type="GO" id="GO:0009277">
    <property type="term" value="C:fungal-type cell wall"/>
    <property type="evidence" value="ECO:0007669"/>
    <property type="project" value="TreeGrafter"/>
</dbReference>
<dbReference type="GO" id="GO:0016757">
    <property type="term" value="F:glycosyltransferase activity"/>
    <property type="evidence" value="ECO:0007669"/>
    <property type="project" value="TreeGrafter"/>
</dbReference>
<keyword evidence="2" id="KW-0812">Transmembrane</keyword>
<dbReference type="GO" id="GO:0031505">
    <property type="term" value="P:fungal-type cell wall organization"/>
    <property type="evidence" value="ECO:0007669"/>
    <property type="project" value="TreeGrafter"/>
</dbReference>
<dbReference type="Proteomes" id="UP000297595">
    <property type="component" value="Unassembled WGS sequence"/>
</dbReference>
<dbReference type="PANTHER" id="PTHR10963">
    <property type="entry name" value="GLYCOSYL HYDROLASE-RELATED"/>
    <property type="match status" value="1"/>
</dbReference>
<sequence>MISRLSAAGGSTATRALFATVLATLAGLTSSQTFTSCNPLFGQCPANPALGGSMSADFTGGPNSMFTPILSTDKITYTNIGAQFQVSASGDSPTLASNFYIMFGRVSVTMRSATGVGIVSSVVLQSDDLDEIDWEWLGGDNVAVQSNYFGKGNTNTYDRAAFINVNDPQGTEHTYTIEWTSKAITWSIDGAVRRVLTAEASSGGGMYYPQTPMQIKLGAWSGGDPSNPDGTIQWAGGYTDYSQGPFNMFVRSLSIQDYSTGESYYYSDTSGSYQSIRSNGGTIGVGAGGDTGGSGTEYTPPTLTNIPINNGIPGSPSTETLTITRTRTPYIPPTSAEEYWAGTGYRVSSASEYNSSPSSVDPNIPYIVTDSPGNNNNGGGGNGNDPGNTAPVYIVTATPNSGSKTNGFGGGRPRLGNTDLFVRFSELLLIPPYIFTLGWGVLGALLL</sequence>
<dbReference type="PANTHER" id="PTHR10963:SF68">
    <property type="entry name" value="GLYCOSIDASE CRH1-RELATED"/>
    <property type="match status" value="1"/>
</dbReference>
<dbReference type="CDD" id="cd02183">
    <property type="entry name" value="GH16_fungal_CRH1_transglycosylase"/>
    <property type="match status" value="1"/>
</dbReference>
<gene>
    <name evidence="5" type="ORF">EYR41_002034</name>
</gene>
<dbReference type="SUPFAM" id="SSF49899">
    <property type="entry name" value="Concanavalin A-like lectins/glucanases"/>
    <property type="match status" value="1"/>
</dbReference>
<reference evidence="5 6" key="1">
    <citation type="submission" date="2019-03" db="EMBL/GenBank/DDBJ databases">
        <title>Nematode-trapping fungi genome.</title>
        <authorList>
            <person name="Vidal-Diez De Ulzurrun G."/>
        </authorList>
    </citation>
    <scope>NUCLEOTIDE SEQUENCE [LARGE SCALE GENOMIC DNA]</scope>
    <source>
        <strain evidence="5 6">TWF154</strain>
    </source>
</reference>
<feature type="transmembrane region" description="Helical" evidence="2">
    <location>
        <begin position="427"/>
        <end position="446"/>
    </location>
</feature>
<keyword evidence="2" id="KW-1133">Transmembrane helix</keyword>
<keyword evidence="3" id="KW-0732">Signal</keyword>
<dbReference type="GO" id="GO:0005975">
    <property type="term" value="P:carbohydrate metabolic process"/>
    <property type="evidence" value="ECO:0007669"/>
    <property type="project" value="InterPro"/>
</dbReference>
<accession>A0A8H2EDF5</accession>
<dbReference type="Gene3D" id="2.60.120.200">
    <property type="match status" value="1"/>
</dbReference>